<name>A0A4R3JWE7_9PROT</name>
<dbReference type="PANTHER" id="PTHR10949:SF0">
    <property type="entry name" value="LIPOYL SYNTHASE, MITOCHONDRIAL"/>
    <property type="match status" value="1"/>
</dbReference>
<evidence type="ECO:0000256" key="6">
    <source>
        <dbReference type="ARBA" id="ARBA00023014"/>
    </source>
</evidence>
<dbReference type="Pfam" id="PF04055">
    <property type="entry name" value="Radical_SAM"/>
    <property type="match status" value="1"/>
</dbReference>
<dbReference type="HAMAP" id="MF_00206">
    <property type="entry name" value="Lipoyl_synth"/>
    <property type="match status" value="1"/>
</dbReference>
<keyword evidence="4 8" id="KW-0479">Metal-binding</keyword>
<comment type="caution">
    <text evidence="10">The sequence shown here is derived from an EMBL/GenBank/DDBJ whole genome shotgun (WGS) entry which is preliminary data.</text>
</comment>
<dbReference type="SFLD" id="SFLDG01058">
    <property type="entry name" value="lipoyl_synthase_like"/>
    <property type="match status" value="1"/>
</dbReference>
<dbReference type="SMART" id="SM00729">
    <property type="entry name" value="Elp3"/>
    <property type="match status" value="1"/>
</dbReference>
<feature type="domain" description="Radical SAM core" evidence="9">
    <location>
        <begin position="54"/>
        <end position="279"/>
    </location>
</feature>
<feature type="binding site" evidence="8">
    <location>
        <position position="42"/>
    </location>
    <ligand>
        <name>[4Fe-4S] cluster</name>
        <dbReference type="ChEBI" id="CHEBI:49883"/>
        <label>1</label>
    </ligand>
</feature>
<dbReference type="InterPro" id="IPR003698">
    <property type="entry name" value="Lipoyl_synth"/>
</dbReference>
<keyword evidence="2 8" id="KW-0808">Transferase</keyword>
<dbReference type="Gene3D" id="3.20.20.70">
    <property type="entry name" value="Aldolase class I"/>
    <property type="match status" value="1"/>
</dbReference>
<gene>
    <name evidence="8" type="primary">lipA</name>
    <name evidence="10" type="ORF">EDC61_11024</name>
</gene>
<evidence type="ECO:0000256" key="1">
    <source>
        <dbReference type="ARBA" id="ARBA00022485"/>
    </source>
</evidence>
<comment type="function">
    <text evidence="8">Catalyzes the radical-mediated insertion of two sulfur atoms into the C-6 and C-8 positions of the octanoyl moiety bound to the lipoyl domains of lipoate-dependent enzymes, thereby converting the octanoylated domains into lipoylated derivatives.</text>
</comment>
<evidence type="ECO:0000256" key="4">
    <source>
        <dbReference type="ARBA" id="ARBA00022723"/>
    </source>
</evidence>
<evidence type="ECO:0000256" key="8">
    <source>
        <dbReference type="HAMAP-Rule" id="MF_00206"/>
    </source>
</evidence>
<dbReference type="GO" id="GO:0005737">
    <property type="term" value="C:cytoplasm"/>
    <property type="evidence" value="ECO:0007669"/>
    <property type="project" value="UniProtKB-SubCell"/>
</dbReference>
<dbReference type="PIRSF" id="PIRSF005963">
    <property type="entry name" value="Lipoyl_synth"/>
    <property type="match status" value="1"/>
</dbReference>
<protein>
    <recommendedName>
        <fullName evidence="8">Lipoyl synthase</fullName>
        <ecNumber evidence="8">2.8.1.8</ecNumber>
    </recommendedName>
    <alternativeName>
        <fullName evidence="8">Lip-syn</fullName>
        <shortName evidence="8">LS</shortName>
    </alternativeName>
    <alternativeName>
        <fullName evidence="8">Lipoate synthase</fullName>
    </alternativeName>
    <alternativeName>
        <fullName evidence="8">Lipoic acid synthase</fullName>
    </alternativeName>
    <alternativeName>
        <fullName evidence="8">Sulfur insertion protein LipA</fullName>
    </alternativeName>
</protein>
<dbReference type="GO" id="GO:0016992">
    <property type="term" value="F:lipoate synthase activity"/>
    <property type="evidence" value="ECO:0007669"/>
    <property type="project" value="UniProtKB-UniRule"/>
</dbReference>
<dbReference type="UniPathway" id="UPA00538">
    <property type="reaction ID" value="UER00593"/>
</dbReference>
<evidence type="ECO:0000256" key="3">
    <source>
        <dbReference type="ARBA" id="ARBA00022691"/>
    </source>
</evidence>
<dbReference type="AlphaFoldDB" id="A0A4R3JWE7"/>
<sequence>MQTATQRNLTRMPVWIRQNLGREAHFPATRQAVHGQGLHTVCEEARCPNRGECWSRGTATFMLLGDTCTRACAFCAVKTGRPTWFDADEPRRVAESVIAMGLDYVVLTSVNRDDLDDGGAFAFAETLRELRARKPGIGVEFLTPDFRHTQANAVRVFNDTLARLPEGARRDLVWGHNVETVPRFYREARKGAKYERSLELLALAAQQPGIEAKSALMLGLGETQEEVLAVLRDLRAAGVSRVSLGQYLRPALDNLPVARYVHPDEFADYEAAARELGFAWVKAGPLVRSSYYAEEIQLAVGSGQLAVKALPVAVDCQLKTEG</sequence>
<dbReference type="InterPro" id="IPR058240">
    <property type="entry name" value="rSAM_sf"/>
</dbReference>
<keyword evidence="1 8" id="KW-0004">4Fe-4S</keyword>
<keyword evidence="6 8" id="KW-0411">Iron-sulfur</keyword>
<dbReference type="GO" id="GO:0051539">
    <property type="term" value="F:4 iron, 4 sulfur cluster binding"/>
    <property type="evidence" value="ECO:0007669"/>
    <property type="project" value="UniProtKB-UniRule"/>
</dbReference>
<dbReference type="NCBIfam" id="TIGR00510">
    <property type="entry name" value="lipA"/>
    <property type="match status" value="1"/>
</dbReference>
<reference evidence="10 11" key="1">
    <citation type="submission" date="2019-03" db="EMBL/GenBank/DDBJ databases">
        <title>Genomic Encyclopedia of Type Strains, Phase IV (KMG-IV): sequencing the most valuable type-strain genomes for metagenomic binning, comparative biology and taxonomic classification.</title>
        <authorList>
            <person name="Goeker M."/>
        </authorList>
    </citation>
    <scope>NUCLEOTIDE SEQUENCE [LARGE SCALE GENOMIC DNA]</scope>
    <source>
        <strain evidence="10 11">DSM 103923</strain>
    </source>
</reference>
<comment type="catalytic activity">
    <reaction evidence="7 8">
        <text>[[Fe-S] cluster scaffold protein carrying a second [4Fe-4S](2+) cluster] + N(6)-octanoyl-L-lysyl-[protein] + 2 oxidized [2Fe-2S]-[ferredoxin] + 2 S-adenosyl-L-methionine + 4 H(+) = [[Fe-S] cluster scaffold protein] + N(6)-[(R)-dihydrolipoyl]-L-lysyl-[protein] + 4 Fe(3+) + 2 hydrogen sulfide + 2 5'-deoxyadenosine + 2 L-methionine + 2 reduced [2Fe-2S]-[ferredoxin]</text>
        <dbReference type="Rhea" id="RHEA:16585"/>
        <dbReference type="Rhea" id="RHEA-COMP:9928"/>
        <dbReference type="Rhea" id="RHEA-COMP:10000"/>
        <dbReference type="Rhea" id="RHEA-COMP:10001"/>
        <dbReference type="Rhea" id="RHEA-COMP:10475"/>
        <dbReference type="Rhea" id="RHEA-COMP:14568"/>
        <dbReference type="Rhea" id="RHEA-COMP:14569"/>
        <dbReference type="ChEBI" id="CHEBI:15378"/>
        <dbReference type="ChEBI" id="CHEBI:17319"/>
        <dbReference type="ChEBI" id="CHEBI:29034"/>
        <dbReference type="ChEBI" id="CHEBI:29919"/>
        <dbReference type="ChEBI" id="CHEBI:33722"/>
        <dbReference type="ChEBI" id="CHEBI:33737"/>
        <dbReference type="ChEBI" id="CHEBI:33738"/>
        <dbReference type="ChEBI" id="CHEBI:57844"/>
        <dbReference type="ChEBI" id="CHEBI:59789"/>
        <dbReference type="ChEBI" id="CHEBI:78809"/>
        <dbReference type="ChEBI" id="CHEBI:83100"/>
        <dbReference type="EC" id="2.8.1.8"/>
    </reaction>
</comment>
<evidence type="ECO:0000256" key="5">
    <source>
        <dbReference type="ARBA" id="ARBA00023004"/>
    </source>
</evidence>
<dbReference type="PANTHER" id="PTHR10949">
    <property type="entry name" value="LIPOYL SYNTHASE"/>
    <property type="match status" value="1"/>
</dbReference>
<dbReference type="RefSeq" id="WP_232019116.1">
    <property type="nucleotide sequence ID" value="NZ_AP018721.1"/>
</dbReference>
<comment type="pathway">
    <text evidence="8">Protein modification; protein lipoylation via endogenous pathway; protein N(6)-(lipoyl)lysine from octanoyl-[acyl-carrier-protein]: step 2/2.</text>
</comment>
<feature type="binding site" evidence="8">
    <location>
        <position position="290"/>
    </location>
    <ligand>
        <name>[4Fe-4S] cluster</name>
        <dbReference type="ChEBI" id="CHEBI:49883"/>
        <label>1</label>
    </ligand>
</feature>
<evidence type="ECO:0000313" key="11">
    <source>
        <dbReference type="Proteomes" id="UP000295135"/>
    </source>
</evidence>
<evidence type="ECO:0000313" key="10">
    <source>
        <dbReference type="EMBL" id="TCS71299.1"/>
    </source>
</evidence>
<comment type="similarity">
    <text evidence="8">Belongs to the radical SAM superfamily. Lipoyl synthase family.</text>
</comment>
<dbReference type="SUPFAM" id="SSF102114">
    <property type="entry name" value="Radical SAM enzymes"/>
    <property type="match status" value="1"/>
</dbReference>
<dbReference type="GO" id="GO:0009249">
    <property type="term" value="P:protein lipoylation"/>
    <property type="evidence" value="ECO:0007669"/>
    <property type="project" value="UniProtKB-UniRule"/>
</dbReference>
<accession>A0A4R3JWE7</accession>
<dbReference type="EMBL" id="SLZY01000010">
    <property type="protein sequence ID" value="TCS71299.1"/>
    <property type="molecule type" value="Genomic_DNA"/>
</dbReference>
<feature type="binding site" evidence="8">
    <location>
        <position position="75"/>
    </location>
    <ligand>
        <name>[4Fe-4S] cluster</name>
        <dbReference type="ChEBI" id="CHEBI:49883"/>
        <label>2</label>
        <note>4Fe-4S-S-AdoMet</note>
    </ligand>
</feature>
<dbReference type="GO" id="GO:0046872">
    <property type="term" value="F:metal ion binding"/>
    <property type="evidence" value="ECO:0007669"/>
    <property type="project" value="UniProtKB-KW"/>
</dbReference>
<comment type="subcellular location">
    <subcellularLocation>
        <location evidence="8">Cytoplasm</location>
    </subcellularLocation>
</comment>
<dbReference type="NCBIfam" id="NF009544">
    <property type="entry name" value="PRK12928.1"/>
    <property type="match status" value="1"/>
</dbReference>
<dbReference type="EC" id="2.8.1.8" evidence="8"/>
<evidence type="ECO:0000256" key="2">
    <source>
        <dbReference type="ARBA" id="ARBA00022679"/>
    </source>
</evidence>
<dbReference type="PROSITE" id="PS51918">
    <property type="entry name" value="RADICAL_SAM"/>
    <property type="match status" value="1"/>
</dbReference>
<keyword evidence="3 8" id="KW-0949">S-adenosyl-L-methionine</keyword>
<dbReference type="InterPro" id="IPR007197">
    <property type="entry name" value="rSAM"/>
</dbReference>
<dbReference type="NCBIfam" id="NF004019">
    <property type="entry name" value="PRK05481.1"/>
    <property type="match status" value="1"/>
</dbReference>
<comment type="cofactor">
    <cofactor evidence="8">
        <name>[4Fe-4S] cluster</name>
        <dbReference type="ChEBI" id="CHEBI:49883"/>
    </cofactor>
    <text evidence="8">Binds 2 [4Fe-4S] clusters per subunit. One cluster is coordinated with 3 cysteines and an exchangeable S-adenosyl-L-methionine.</text>
</comment>
<evidence type="ECO:0000256" key="7">
    <source>
        <dbReference type="ARBA" id="ARBA00047326"/>
    </source>
</evidence>
<dbReference type="SFLD" id="SFLDF00271">
    <property type="entry name" value="lipoyl_synthase"/>
    <property type="match status" value="1"/>
</dbReference>
<feature type="binding site" evidence="8">
    <location>
        <position position="72"/>
    </location>
    <ligand>
        <name>[4Fe-4S] cluster</name>
        <dbReference type="ChEBI" id="CHEBI:49883"/>
        <label>2</label>
        <note>4Fe-4S-S-AdoMet</note>
    </ligand>
</feature>
<evidence type="ECO:0000259" key="9">
    <source>
        <dbReference type="PROSITE" id="PS51918"/>
    </source>
</evidence>
<dbReference type="InterPro" id="IPR006638">
    <property type="entry name" value="Elp3/MiaA/NifB-like_rSAM"/>
</dbReference>
<keyword evidence="8" id="KW-0963">Cytoplasm</keyword>
<dbReference type="CDD" id="cd01335">
    <property type="entry name" value="Radical_SAM"/>
    <property type="match status" value="1"/>
</dbReference>
<feature type="binding site" evidence="8">
    <location>
        <position position="68"/>
    </location>
    <ligand>
        <name>[4Fe-4S] cluster</name>
        <dbReference type="ChEBI" id="CHEBI:49883"/>
        <label>2</label>
        <note>4Fe-4S-S-AdoMet</note>
    </ligand>
</feature>
<organism evidence="10 11">
    <name type="scientific">Sulfuritortus calidifontis</name>
    <dbReference type="NCBI Taxonomy" id="1914471"/>
    <lineage>
        <taxon>Bacteria</taxon>
        <taxon>Pseudomonadati</taxon>
        <taxon>Pseudomonadota</taxon>
        <taxon>Betaproteobacteria</taxon>
        <taxon>Nitrosomonadales</taxon>
        <taxon>Thiobacillaceae</taxon>
        <taxon>Sulfuritortus</taxon>
    </lineage>
</organism>
<proteinExistence type="inferred from homology"/>
<feature type="binding site" evidence="8">
    <location>
        <position position="47"/>
    </location>
    <ligand>
        <name>[4Fe-4S] cluster</name>
        <dbReference type="ChEBI" id="CHEBI:49883"/>
        <label>1</label>
    </ligand>
</feature>
<feature type="binding site" evidence="8">
    <location>
        <position position="53"/>
    </location>
    <ligand>
        <name>[4Fe-4S] cluster</name>
        <dbReference type="ChEBI" id="CHEBI:49883"/>
        <label>1</label>
    </ligand>
</feature>
<dbReference type="InterPro" id="IPR013785">
    <property type="entry name" value="Aldolase_TIM"/>
</dbReference>
<dbReference type="SFLD" id="SFLDS00029">
    <property type="entry name" value="Radical_SAM"/>
    <property type="match status" value="1"/>
</dbReference>
<keyword evidence="11" id="KW-1185">Reference proteome</keyword>
<dbReference type="Proteomes" id="UP000295135">
    <property type="component" value="Unassembled WGS sequence"/>
</dbReference>
<keyword evidence="5 8" id="KW-0408">Iron</keyword>